<protein>
    <recommendedName>
        <fullName evidence="4">CCT domain-containing protein</fullName>
    </recommendedName>
</protein>
<sequence>VQLSQHLLPRTNFSLQLDAGLPSNLHYFPSSEITTTLWPRQDDPLILNNLGASASIIAETNISSLAPLALQHDHDPPNDLGISSKDLGRKWRFVENGGVQPGSARKARQKYEGICCSKPRNLRKMRRHGKNKKKKVDVENGGTLGSEEADGK</sequence>
<proteinExistence type="predicted"/>
<keyword evidence="3" id="KW-1185">Reference proteome</keyword>
<dbReference type="EMBL" id="CAUOFW020007545">
    <property type="protein sequence ID" value="CAK9179578.1"/>
    <property type="molecule type" value="Genomic_DNA"/>
</dbReference>
<evidence type="ECO:0000313" key="2">
    <source>
        <dbReference type="EMBL" id="CAK9179578.1"/>
    </source>
</evidence>
<evidence type="ECO:0000313" key="3">
    <source>
        <dbReference type="Proteomes" id="UP001642360"/>
    </source>
</evidence>
<accession>A0ABC8UDX8</accession>
<evidence type="ECO:0008006" key="4">
    <source>
        <dbReference type="Google" id="ProtNLM"/>
    </source>
</evidence>
<gene>
    <name evidence="2" type="ORF">ILEXP_LOCUS49517</name>
</gene>
<dbReference type="Proteomes" id="UP001642360">
    <property type="component" value="Unassembled WGS sequence"/>
</dbReference>
<feature type="non-terminal residue" evidence="2">
    <location>
        <position position="1"/>
    </location>
</feature>
<feature type="compositionally biased region" description="Basic residues" evidence="1">
    <location>
        <begin position="121"/>
        <end position="135"/>
    </location>
</feature>
<comment type="caution">
    <text evidence="2">The sequence shown here is derived from an EMBL/GenBank/DDBJ whole genome shotgun (WGS) entry which is preliminary data.</text>
</comment>
<reference evidence="2 3" key="1">
    <citation type="submission" date="2024-02" db="EMBL/GenBank/DDBJ databases">
        <authorList>
            <person name="Vignale AGUSTIN F."/>
            <person name="Sosa J E."/>
            <person name="Modenutti C."/>
        </authorList>
    </citation>
    <scope>NUCLEOTIDE SEQUENCE [LARGE SCALE GENOMIC DNA]</scope>
</reference>
<dbReference type="AlphaFoldDB" id="A0ABC8UDX8"/>
<evidence type="ECO:0000256" key="1">
    <source>
        <dbReference type="SAM" id="MobiDB-lite"/>
    </source>
</evidence>
<name>A0ABC8UDX8_9AQUA</name>
<organism evidence="2 3">
    <name type="scientific">Ilex paraguariensis</name>
    <name type="common">yerba mate</name>
    <dbReference type="NCBI Taxonomy" id="185542"/>
    <lineage>
        <taxon>Eukaryota</taxon>
        <taxon>Viridiplantae</taxon>
        <taxon>Streptophyta</taxon>
        <taxon>Embryophyta</taxon>
        <taxon>Tracheophyta</taxon>
        <taxon>Spermatophyta</taxon>
        <taxon>Magnoliopsida</taxon>
        <taxon>eudicotyledons</taxon>
        <taxon>Gunneridae</taxon>
        <taxon>Pentapetalae</taxon>
        <taxon>asterids</taxon>
        <taxon>campanulids</taxon>
        <taxon>Aquifoliales</taxon>
        <taxon>Aquifoliaceae</taxon>
        <taxon>Ilex</taxon>
    </lineage>
</organism>
<feature type="region of interest" description="Disordered" evidence="1">
    <location>
        <begin position="121"/>
        <end position="152"/>
    </location>
</feature>